<dbReference type="PANTHER" id="PTHR33164">
    <property type="entry name" value="TRANSCRIPTIONAL REGULATOR, MARR FAMILY"/>
    <property type="match status" value="1"/>
</dbReference>
<dbReference type="PROSITE" id="PS50995">
    <property type="entry name" value="HTH_MARR_2"/>
    <property type="match status" value="1"/>
</dbReference>
<dbReference type="SMART" id="SM00347">
    <property type="entry name" value="HTH_MARR"/>
    <property type="match status" value="1"/>
</dbReference>
<sequence length="167" mass="18472">MTTDERRRGSVWRDLVVSHSVILGKMEADLRTTTGLTLGQYDVLLRLHEAPGNTIRMGDLAELVLVTTSGVTRVVDRLVEAGLAERVRPDNDRRVVTVSMTPAGKKTLRKASAIHTRGIAEYFSDLIETEELPALERFFSRLAAHHTNQGGACDAHVEQLSITPTNR</sequence>
<dbReference type="InterPro" id="IPR036388">
    <property type="entry name" value="WH-like_DNA-bd_sf"/>
</dbReference>
<dbReference type="Pfam" id="PF12802">
    <property type="entry name" value="MarR_2"/>
    <property type="match status" value="1"/>
</dbReference>
<accession>A0A0C2WAJ9</accession>
<dbReference type="InterPro" id="IPR039422">
    <property type="entry name" value="MarR/SlyA-like"/>
</dbReference>
<comment type="caution">
    <text evidence="1">The sequence shown here is derived from an EMBL/GenBank/DDBJ whole genome shotgun (WGS) entry which is preliminary data.</text>
</comment>
<dbReference type="Proteomes" id="UP000325576">
    <property type="component" value="Unassembled WGS sequence"/>
</dbReference>
<reference evidence="1 2" key="1">
    <citation type="journal article" date="2017" name="Poromechanics V (2013)">
        <title>Genomic Characterization of the Arsenic-Tolerant Actinobacterium, &lt;i&gt;Rhodococcus erythropolis&lt;/i&gt; S43.</title>
        <authorList>
            <person name="Retamal-Morales G."/>
            <person name="Mehnert M."/>
            <person name="Schwabe R."/>
            <person name="Tischler D."/>
            <person name="Schloemann M."/>
            <person name="Levican G.J."/>
        </authorList>
    </citation>
    <scope>NUCLEOTIDE SEQUENCE [LARGE SCALE GENOMIC DNA]</scope>
    <source>
        <strain evidence="1 2">S43</strain>
    </source>
</reference>
<evidence type="ECO:0000313" key="2">
    <source>
        <dbReference type="Proteomes" id="UP000325576"/>
    </source>
</evidence>
<name>A0A0C2WAJ9_RHOER</name>
<dbReference type="InterPro" id="IPR036390">
    <property type="entry name" value="WH_DNA-bd_sf"/>
</dbReference>
<dbReference type="Gene3D" id="1.10.10.10">
    <property type="entry name" value="Winged helix-like DNA-binding domain superfamily/Winged helix DNA-binding domain"/>
    <property type="match status" value="1"/>
</dbReference>
<dbReference type="RefSeq" id="WP_042952835.1">
    <property type="nucleotide sequence ID" value="NZ_FMVB01000006.1"/>
</dbReference>
<dbReference type="AlphaFoldDB" id="A0A0C2WAJ9"/>
<evidence type="ECO:0000313" key="1">
    <source>
        <dbReference type="EMBL" id="KAB2582049.1"/>
    </source>
</evidence>
<organism evidence="1 2">
    <name type="scientific">Rhodococcus erythropolis</name>
    <name type="common">Arthrobacter picolinophilus</name>
    <dbReference type="NCBI Taxonomy" id="1833"/>
    <lineage>
        <taxon>Bacteria</taxon>
        <taxon>Bacillati</taxon>
        <taxon>Actinomycetota</taxon>
        <taxon>Actinomycetes</taxon>
        <taxon>Mycobacteriales</taxon>
        <taxon>Nocardiaceae</taxon>
        <taxon>Rhodococcus</taxon>
        <taxon>Rhodococcus erythropolis group</taxon>
    </lineage>
</organism>
<dbReference type="InterPro" id="IPR000835">
    <property type="entry name" value="HTH_MarR-typ"/>
</dbReference>
<proteinExistence type="predicted"/>
<gene>
    <name evidence="1" type="ORF">BS297_27780</name>
</gene>
<protein>
    <submittedName>
        <fullName evidence="1">MarR family transcriptional regulator</fullName>
    </submittedName>
</protein>
<dbReference type="GO" id="GO:0006950">
    <property type="term" value="P:response to stress"/>
    <property type="evidence" value="ECO:0007669"/>
    <property type="project" value="TreeGrafter"/>
</dbReference>
<dbReference type="EMBL" id="MRBO01000743">
    <property type="protein sequence ID" value="KAB2582049.1"/>
    <property type="molecule type" value="Genomic_DNA"/>
</dbReference>
<dbReference type="PANTHER" id="PTHR33164:SF43">
    <property type="entry name" value="HTH-TYPE TRANSCRIPTIONAL REPRESSOR YETL"/>
    <property type="match status" value="1"/>
</dbReference>
<dbReference type="GO" id="GO:0003700">
    <property type="term" value="F:DNA-binding transcription factor activity"/>
    <property type="evidence" value="ECO:0007669"/>
    <property type="project" value="InterPro"/>
</dbReference>
<dbReference type="PRINTS" id="PR00598">
    <property type="entry name" value="HTHMARR"/>
</dbReference>
<dbReference type="SUPFAM" id="SSF46785">
    <property type="entry name" value="Winged helix' DNA-binding domain"/>
    <property type="match status" value="1"/>
</dbReference>